<feature type="domain" description="Thioesterase" evidence="1">
    <location>
        <begin position="122"/>
        <end position="205"/>
    </location>
</feature>
<dbReference type="CDD" id="cd03443">
    <property type="entry name" value="PaaI_thioesterase"/>
    <property type="match status" value="1"/>
</dbReference>
<evidence type="ECO:0000313" key="3">
    <source>
        <dbReference type="Proteomes" id="UP000799770"/>
    </source>
</evidence>
<organism evidence="2 3">
    <name type="scientific">Lophiotrema nucula</name>
    <dbReference type="NCBI Taxonomy" id="690887"/>
    <lineage>
        <taxon>Eukaryota</taxon>
        <taxon>Fungi</taxon>
        <taxon>Dikarya</taxon>
        <taxon>Ascomycota</taxon>
        <taxon>Pezizomycotina</taxon>
        <taxon>Dothideomycetes</taxon>
        <taxon>Pleosporomycetidae</taxon>
        <taxon>Pleosporales</taxon>
        <taxon>Lophiotremataceae</taxon>
        <taxon>Lophiotrema</taxon>
    </lineage>
</organism>
<dbReference type="InterPro" id="IPR029069">
    <property type="entry name" value="HotDog_dom_sf"/>
</dbReference>
<evidence type="ECO:0000259" key="1">
    <source>
        <dbReference type="Pfam" id="PF03061"/>
    </source>
</evidence>
<gene>
    <name evidence="2" type="ORF">BDV96DRAFT_600973</name>
</gene>
<keyword evidence="3" id="KW-1185">Reference proteome</keyword>
<dbReference type="PANTHER" id="PTHR47260:SF3">
    <property type="entry name" value="THIOESTERASE FAMILY PROTEIN (AFU_ORTHOLOGUE AFUA_7G03960)"/>
    <property type="match status" value="1"/>
</dbReference>
<dbReference type="Proteomes" id="UP000799770">
    <property type="component" value="Unassembled WGS sequence"/>
</dbReference>
<reference evidence="2" key="1">
    <citation type="journal article" date="2020" name="Stud. Mycol.">
        <title>101 Dothideomycetes genomes: a test case for predicting lifestyles and emergence of pathogens.</title>
        <authorList>
            <person name="Haridas S."/>
            <person name="Albert R."/>
            <person name="Binder M."/>
            <person name="Bloem J."/>
            <person name="Labutti K."/>
            <person name="Salamov A."/>
            <person name="Andreopoulos B."/>
            <person name="Baker S."/>
            <person name="Barry K."/>
            <person name="Bills G."/>
            <person name="Bluhm B."/>
            <person name="Cannon C."/>
            <person name="Castanera R."/>
            <person name="Culley D."/>
            <person name="Daum C."/>
            <person name="Ezra D."/>
            <person name="Gonzalez J."/>
            <person name="Henrissat B."/>
            <person name="Kuo A."/>
            <person name="Liang C."/>
            <person name="Lipzen A."/>
            <person name="Lutzoni F."/>
            <person name="Magnuson J."/>
            <person name="Mondo S."/>
            <person name="Nolan M."/>
            <person name="Ohm R."/>
            <person name="Pangilinan J."/>
            <person name="Park H.-J."/>
            <person name="Ramirez L."/>
            <person name="Alfaro M."/>
            <person name="Sun H."/>
            <person name="Tritt A."/>
            <person name="Yoshinaga Y."/>
            <person name="Zwiers L.-H."/>
            <person name="Turgeon B."/>
            <person name="Goodwin S."/>
            <person name="Spatafora J."/>
            <person name="Crous P."/>
            <person name="Grigoriev I."/>
        </authorList>
    </citation>
    <scope>NUCLEOTIDE SEQUENCE</scope>
    <source>
        <strain evidence="2">CBS 627.86</strain>
    </source>
</reference>
<dbReference type="PANTHER" id="PTHR47260">
    <property type="entry name" value="UPF0644 PROTEIN PB2B4.06"/>
    <property type="match status" value="1"/>
</dbReference>
<sequence>MANWQIRDWLAAARETPPLESDASFFSSVPWTDEWLRNGNYKSTRFASREAKTHTTEDELFSKIIKTDRTVPHCLVLIRRDLLNPRNESSASSTQSQGSSATNPEVVVLFDLQAGLSGFPDTLHGGIACTLLDESLGICVELSRHGLSAGQSQPLTELYTAQLNMSYRRPAKLPGVFMARCWLEKKEGRKYWLKAELCDANGDVCNGADGLWITARPQKI</sequence>
<dbReference type="Pfam" id="PF03061">
    <property type="entry name" value="4HBT"/>
    <property type="match status" value="1"/>
</dbReference>
<accession>A0A6A5Z445</accession>
<protein>
    <submittedName>
        <fullName evidence="2">HotDog domain-containing protein</fullName>
    </submittedName>
</protein>
<dbReference type="SUPFAM" id="SSF54637">
    <property type="entry name" value="Thioesterase/thiol ester dehydrase-isomerase"/>
    <property type="match status" value="1"/>
</dbReference>
<dbReference type="EMBL" id="ML977326">
    <property type="protein sequence ID" value="KAF2114259.1"/>
    <property type="molecule type" value="Genomic_DNA"/>
</dbReference>
<dbReference type="InterPro" id="IPR006683">
    <property type="entry name" value="Thioestr_dom"/>
</dbReference>
<dbReference type="InterPro" id="IPR052061">
    <property type="entry name" value="PTE-AB_protein"/>
</dbReference>
<dbReference type="AlphaFoldDB" id="A0A6A5Z445"/>
<dbReference type="Gene3D" id="3.10.129.10">
    <property type="entry name" value="Hotdog Thioesterase"/>
    <property type="match status" value="1"/>
</dbReference>
<name>A0A6A5Z445_9PLEO</name>
<evidence type="ECO:0000313" key="2">
    <source>
        <dbReference type="EMBL" id="KAF2114259.1"/>
    </source>
</evidence>
<proteinExistence type="predicted"/>
<dbReference type="OrthoDB" id="506431at2759"/>